<keyword evidence="1" id="KW-0175">Coiled coil</keyword>
<name>A0A835H8D8_9MAGN</name>
<comment type="caution">
    <text evidence="2">The sequence shown here is derived from an EMBL/GenBank/DDBJ whole genome shotgun (WGS) entry which is preliminary data.</text>
</comment>
<protein>
    <submittedName>
        <fullName evidence="2">Uncharacterized protein</fullName>
    </submittedName>
</protein>
<accession>A0A835H8D8</accession>
<dbReference type="Proteomes" id="UP000631114">
    <property type="component" value="Unassembled WGS sequence"/>
</dbReference>
<gene>
    <name evidence="2" type="ORF">IFM89_000702</name>
</gene>
<evidence type="ECO:0000256" key="1">
    <source>
        <dbReference type="SAM" id="Coils"/>
    </source>
</evidence>
<dbReference type="EMBL" id="JADFTS010000007">
    <property type="protein sequence ID" value="KAF9595565.1"/>
    <property type="molecule type" value="Genomic_DNA"/>
</dbReference>
<evidence type="ECO:0000313" key="3">
    <source>
        <dbReference type="Proteomes" id="UP000631114"/>
    </source>
</evidence>
<sequence>LDFPIPGIDLQTNENLIKEQEIWRKEVKEIERERSTLILKDEQLVDLEEQPFAAVVAAAQAILDEQALQAHCCHREAALSLNIFTLGIKEKRMKRQSGDGRLDSSLSSYVILFRVREVKKESTFVACSFMTVLFEQGLDFGPFMNIRSQLSSGENMPSLYLWTPMLVPRPEAQPCA</sequence>
<dbReference type="AlphaFoldDB" id="A0A835H8D8"/>
<feature type="non-terminal residue" evidence="2">
    <location>
        <position position="176"/>
    </location>
</feature>
<evidence type="ECO:0000313" key="2">
    <source>
        <dbReference type="EMBL" id="KAF9595565.1"/>
    </source>
</evidence>
<reference evidence="2 3" key="1">
    <citation type="submission" date="2020-10" db="EMBL/GenBank/DDBJ databases">
        <title>The Coptis chinensis genome and diversification of protoberbering-type alkaloids.</title>
        <authorList>
            <person name="Wang B."/>
            <person name="Shu S."/>
            <person name="Song C."/>
            <person name="Liu Y."/>
        </authorList>
    </citation>
    <scope>NUCLEOTIDE SEQUENCE [LARGE SCALE GENOMIC DNA]</scope>
    <source>
        <strain evidence="2">HL-2020</strain>
        <tissue evidence="2">Leaf</tissue>
    </source>
</reference>
<keyword evidence="3" id="KW-1185">Reference proteome</keyword>
<feature type="coiled-coil region" evidence="1">
    <location>
        <begin position="13"/>
        <end position="50"/>
    </location>
</feature>
<organism evidence="2 3">
    <name type="scientific">Coptis chinensis</name>
    <dbReference type="NCBI Taxonomy" id="261450"/>
    <lineage>
        <taxon>Eukaryota</taxon>
        <taxon>Viridiplantae</taxon>
        <taxon>Streptophyta</taxon>
        <taxon>Embryophyta</taxon>
        <taxon>Tracheophyta</taxon>
        <taxon>Spermatophyta</taxon>
        <taxon>Magnoliopsida</taxon>
        <taxon>Ranunculales</taxon>
        <taxon>Ranunculaceae</taxon>
        <taxon>Coptidoideae</taxon>
        <taxon>Coptis</taxon>
    </lineage>
</organism>
<proteinExistence type="predicted"/>